<evidence type="ECO:0000313" key="3">
    <source>
        <dbReference type="EMBL" id="MCX2980506.1"/>
    </source>
</evidence>
<dbReference type="InterPro" id="IPR036291">
    <property type="entry name" value="NAD(P)-bd_dom_sf"/>
</dbReference>
<dbReference type="SUPFAM" id="SSF51735">
    <property type="entry name" value="NAD(P)-binding Rossmann-fold domains"/>
    <property type="match status" value="1"/>
</dbReference>
<dbReference type="EMBL" id="SHNN01000001">
    <property type="protein sequence ID" value="MCX2980506.1"/>
    <property type="molecule type" value="Genomic_DNA"/>
</dbReference>
<dbReference type="PANTHER" id="PTHR43669">
    <property type="entry name" value="5-KETO-D-GLUCONATE 5-REDUCTASE"/>
    <property type="match status" value="1"/>
</dbReference>
<protein>
    <submittedName>
        <fullName evidence="3">SDR family oxidoreductase</fullName>
    </submittedName>
</protein>
<evidence type="ECO:0000256" key="2">
    <source>
        <dbReference type="ARBA" id="ARBA00023002"/>
    </source>
</evidence>
<accession>A0ABT3TFF8</accession>
<dbReference type="PANTHER" id="PTHR43669:SF3">
    <property type="entry name" value="ALCOHOL DEHYDROGENASE, PUTATIVE (AFU_ORTHOLOGUE AFUA_3G03445)-RELATED"/>
    <property type="match status" value="1"/>
</dbReference>
<proteinExistence type="inferred from homology"/>
<evidence type="ECO:0000256" key="1">
    <source>
        <dbReference type="ARBA" id="ARBA00006484"/>
    </source>
</evidence>
<organism evidence="3 4">
    <name type="scientific">Candidatus Litorirhabdus singularis</name>
    <dbReference type="NCBI Taxonomy" id="2518993"/>
    <lineage>
        <taxon>Bacteria</taxon>
        <taxon>Pseudomonadati</taxon>
        <taxon>Pseudomonadota</taxon>
        <taxon>Gammaproteobacteria</taxon>
        <taxon>Cellvibrionales</taxon>
        <taxon>Halieaceae</taxon>
        <taxon>Candidatus Litorirhabdus</taxon>
    </lineage>
</organism>
<name>A0ABT3TFF8_9GAMM</name>
<dbReference type="Pfam" id="PF00106">
    <property type="entry name" value="adh_short"/>
    <property type="match status" value="1"/>
</dbReference>
<dbReference type="RefSeq" id="WP_279244483.1">
    <property type="nucleotide sequence ID" value="NZ_SHNN01000001.1"/>
</dbReference>
<dbReference type="PRINTS" id="PR00081">
    <property type="entry name" value="GDHRDH"/>
</dbReference>
<comment type="caution">
    <text evidence="3">The sequence shown here is derived from an EMBL/GenBank/DDBJ whole genome shotgun (WGS) entry which is preliminary data.</text>
</comment>
<dbReference type="CDD" id="cd05233">
    <property type="entry name" value="SDR_c"/>
    <property type="match status" value="1"/>
</dbReference>
<dbReference type="InterPro" id="IPR002347">
    <property type="entry name" value="SDR_fam"/>
</dbReference>
<keyword evidence="2" id="KW-0560">Oxidoreductase</keyword>
<dbReference type="Gene3D" id="3.40.50.720">
    <property type="entry name" value="NAD(P)-binding Rossmann-like Domain"/>
    <property type="match status" value="1"/>
</dbReference>
<dbReference type="Proteomes" id="UP001143362">
    <property type="component" value="Unassembled WGS sequence"/>
</dbReference>
<comment type="similarity">
    <text evidence="1">Belongs to the short-chain dehydrogenases/reductases (SDR) family.</text>
</comment>
<keyword evidence="4" id="KW-1185">Reference proteome</keyword>
<evidence type="ECO:0000313" key="4">
    <source>
        <dbReference type="Proteomes" id="UP001143362"/>
    </source>
</evidence>
<sequence length="266" mass="28252">MPDYKGTTALVTGAASGIGEALARELAIRGASVICADRNLAGAEATANAIGPSARAIECDLSNPEAAATLIEKCWATSGRLDLICSNAGIGHRGSPVQEDMLNSDSLQALWEVNFYAGLKIAQSYARLLEHNGSNGRLLVTASENSLSVPDAVKKGKMAFYAATKHALLVALEWLRIEQQDGPLELHVLLPGAVYTPLIAKALPDAALAPAELELISAERCAQVALQGIDHGLFYIPTQAHLLEDMQPRMDEITQALAVLEIEKTF</sequence>
<reference evidence="3" key="1">
    <citation type="submission" date="2019-02" db="EMBL/GenBank/DDBJ databases">
        <authorList>
            <person name="Li S.-H."/>
        </authorList>
    </citation>
    <scope>NUCLEOTIDE SEQUENCE</scope>
    <source>
        <strain evidence="3">IMCC14734</strain>
    </source>
</reference>
<gene>
    <name evidence="3" type="ORF">EYC98_06410</name>
</gene>